<dbReference type="HAMAP" id="MF_00003">
    <property type="entry name" value="RbfA"/>
    <property type="match status" value="1"/>
</dbReference>
<dbReference type="PANTHER" id="PTHR33515">
    <property type="entry name" value="RIBOSOME-BINDING FACTOR A, CHLOROPLASTIC-RELATED"/>
    <property type="match status" value="1"/>
</dbReference>
<evidence type="ECO:0000313" key="4">
    <source>
        <dbReference type="EMBL" id="EHL20260.1"/>
    </source>
</evidence>
<dbReference type="GO" id="GO:0043024">
    <property type="term" value="F:ribosomal small subunit binding"/>
    <property type="evidence" value="ECO:0007669"/>
    <property type="project" value="TreeGrafter"/>
</dbReference>
<comment type="function">
    <text evidence="2">One of several proteins that assist in the late maturation steps of the functional core of the 30S ribosomal subunit. Associates with free 30S ribosomal subunits (but not with 30S subunits that are part of 70S ribosomes or polysomes). Required for efficient processing of 16S rRNA. May interact with the 5'-terminal helix region of 16S rRNA.</text>
</comment>
<keyword evidence="1 2" id="KW-0690">Ribosome biogenesis</keyword>
<reference evidence="5 7" key="3">
    <citation type="submission" date="2012-07" db="EMBL/GenBank/DDBJ databases">
        <authorList>
            <person name="Durkin A.S."/>
            <person name="McCorrison J."/>
            <person name="Torralba M."/>
            <person name="Gillis M."/>
            <person name="Methe B."/>
            <person name="Sutton G."/>
            <person name="Nelson K.E."/>
        </authorList>
    </citation>
    <scope>NUCLEOTIDE SEQUENCE [LARGE SCALE GENOMIC DNA]</scope>
    <source>
        <strain evidence="5 7">OBRC8</strain>
    </source>
</reference>
<dbReference type="PANTHER" id="PTHR33515:SF1">
    <property type="entry name" value="RIBOSOME-BINDING FACTOR A, CHLOROPLASTIC-RELATED"/>
    <property type="match status" value="1"/>
</dbReference>
<dbReference type="InterPro" id="IPR000238">
    <property type="entry name" value="RbfA"/>
</dbReference>
<dbReference type="EMBL" id="AFZG01000001">
    <property type="protein sequence ID" value="EHL20260.1"/>
    <property type="molecule type" value="Genomic_DNA"/>
</dbReference>
<evidence type="ECO:0000313" key="3">
    <source>
        <dbReference type="EMBL" id="EHL13082.1"/>
    </source>
</evidence>
<evidence type="ECO:0000313" key="5">
    <source>
        <dbReference type="EMBL" id="EJU24044.1"/>
    </source>
</evidence>
<evidence type="ECO:0000313" key="6">
    <source>
        <dbReference type="Proteomes" id="UP000003379"/>
    </source>
</evidence>
<dbReference type="InterPro" id="IPR020053">
    <property type="entry name" value="Ribosome-bd_factorA_CS"/>
</dbReference>
<dbReference type="NCBIfam" id="TIGR00082">
    <property type="entry name" value="rbfA"/>
    <property type="match status" value="1"/>
</dbReference>
<dbReference type="GO" id="GO:0005829">
    <property type="term" value="C:cytosol"/>
    <property type="evidence" value="ECO:0007669"/>
    <property type="project" value="TreeGrafter"/>
</dbReference>
<dbReference type="GO" id="GO:0030490">
    <property type="term" value="P:maturation of SSU-rRNA"/>
    <property type="evidence" value="ECO:0007669"/>
    <property type="project" value="UniProtKB-UniRule"/>
</dbReference>
<dbReference type="EMBL" id="AFZE01000045">
    <property type="protein sequence ID" value="EHL13082.1"/>
    <property type="molecule type" value="Genomic_DNA"/>
</dbReference>
<dbReference type="AlphaFoldDB" id="G9X1V9"/>
<reference evidence="3 8" key="1">
    <citation type="submission" date="2011-08" db="EMBL/GenBank/DDBJ databases">
        <title>The Genome Sequence of Eubacteriaceae bacterium ACC19a.</title>
        <authorList>
            <consortium name="The Broad Institute Genome Sequencing Platform"/>
            <person name="Earl A."/>
            <person name="Ward D."/>
            <person name="Feldgarden M."/>
            <person name="Gevers D."/>
            <person name="Sizova M."/>
            <person name="Hazen A."/>
            <person name="Epstein S."/>
            <person name="Young S.K."/>
            <person name="Zeng Q."/>
            <person name="Gargeya S."/>
            <person name="Fitzgerald M."/>
            <person name="Haas B."/>
            <person name="Abouelleil A."/>
            <person name="Alvarado L."/>
            <person name="Arachchi H.M."/>
            <person name="Berlin A."/>
            <person name="Brown A."/>
            <person name="Chapman S.B."/>
            <person name="Chen Z."/>
            <person name="Dunbar C."/>
            <person name="Freedman E."/>
            <person name="Gearin G."/>
            <person name="Gellesch M."/>
            <person name="Goldberg J."/>
            <person name="Griggs A."/>
            <person name="Gujja S."/>
            <person name="Heiman D."/>
            <person name="Howarth C."/>
            <person name="Larson L."/>
            <person name="Lui A."/>
            <person name="MacDonald P.J.P."/>
            <person name="Montmayeur A."/>
            <person name="Murphy C."/>
            <person name="Neiman D."/>
            <person name="Pearson M."/>
            <person name="Priest M."/>
            <person name="Roberts A."/>
            <person name="Saif S."/>
            <person name="Shea T."/>
            <person name="Shenoy N."/>
            <person name="Sisk P."/>
            <person name="Stolte C."/>
            <person name="Sykes S."/>
            <person name="Wortman J."/>
            <person name="Nusbaum C."/>
            <person name="Birren B."/>
        </authorList>
    </citation>
    <scope>NUCLEOTIDE SEQUENCE [LARGE SCALE GENOMIC DNA]</scope>
    <source>
        <strain evidence="3 8">ACC19a</strain>
    </source>
</reference>
<dbReference type="RefSeq" id="WP_009524619.1">
    <property type="nucleotide sequence ID" value="NZ_ALNK01000011.1"/>
</dbReference>
<dbReference type="Proteomes" id="UP000006437">
    <property type="component" value="Unassembled WGS sequence"/>
</dbReference>
<sequence>MKFERTQRISEEIKKSITKMLIEGHIKNSVILNTHSLISVVAVEVVRDLKYAYIYISVLGSGKEEIIESFKKSAGFIRREVGKQIKLRYTPELIFLSDDSIKNGVDMINKINEVAKHDEDTQVNENFERDED</sequence>
<accession>G9X1V9</accession>
<organism evidence="3 8">
    <name type="scientific">Peptoanaerobacter stomatis</name>
    <dbReference type="NCBI Taxonomy" id="796937"/>
    <lineage>
        <taxon>Bacteria</taxon>
        <taxon>Bacillati</taxon>
        <taxon>Bacillota</taxon>
        <taxon>Clostridia</taxon>
        <taxon>Peptostreptococcales</taxon>
        <taxon>Filifactoraceae</taxon>
        <taxon>Peptoanaerobacter</taxon>
    </lineage>
</organism>
<keyword evidence="2" id="KW-0963">Cytoplasm</keyword>
<dbReference type="Pfam" id="PF02033">
    <property type="entry name" value="RBFA"/>
    <property type="match status" value="1"/>
</dbReference>
<dbReference type="PROSITE" id="PS01319">
    <property type="entry name" value="RBFA"/>
    <property type="match status" value="1"/>
</dbReference>
<dbReference type="Proteomes" id="UP000003379">
    <property type="component" value="Unassembled WGS sequence"/>
</dbReference>
<gene>
    <name evidence="2 5" type="primary">rbfA</name>
    <name evidence="5" type="ORF">HMPREF1143_0551</name>
    <name evidence="4" type="ORF">HMPREF9628_00105</name>
    <name evidence="3" type="ORF">HMPREF9629_00382</name>
</gene>
<dbReference type="HOGENOM" id="CLU_089475_6_3_9"/>
<evidence type="ECO:0000256" key="2">
    <source>
        <dbReference type="HAMAP-Rule" id="MF_00003"/>
    </source>
</evidence>
<dbReference type="Proteomes" id="UP000005244">
    <property type="component" value="Unassembled WGS sequence"/>
</dbReference>
<accession>G9XA14</accession>
<evidence type="ECO:0000313" key="8">
    <source>
        <dbReference type="Proteomes" id="UP000006437"/>
    </source>
</evidence>
<name>G9X1V9_9FIRM</name>
<dbReference type="InterPro" id="IPR023799">
    <property type="entry name" value="RbfA_dom_sf"/>
</dbReference>
<comment type="subunit">
    <text evidence="2">Monomer. Binds 30S ribosomal subunits, but not 50S ribosomal subunits or 70S ribosomes.</text>
</comment>
<protein>
    <recommendedName>
        <fullName evidence="2">Ribosome-binding factor A</fullName>
    </recommendedName>
</protein>
<comment type="similarity">
    <text evidence="2">Belongs to the RbfA family.</text>
</comment>
<keyword evidence="7" id="KW-1185">Reference proteome</keyword>
<comment type="caution">
    <text evidence="3">The sequence shown here is derived from an EMBL/GenBank/DDBJ whole genome shotgun (WGS) entry which is preliminary data.</text>
</comment>
<evidence type="ECO:0000313" key="7">
    <source>
        <dbReference type="Proteomes" id="UP000005244"/>
    </source>
</evidence>
<dbReference type="SUPFAM" id="SSF89919">
    <property type="entry name" value="Ribosome-binding factor A, RbfA"/>
    <property type="match status" value="1"/>
</dbReference>
<evidence type="ECO:0000256" key="1">
    <source>
        <dbReference type="ARBA" id="ARBA00022517"/>
    </source>
</evidence>
<dbReference type="EMBL" id="ALNK01000011">
    <property type="protein sequence ID" value="EJU24044.1"/>
    <property type="molecule type" value="Genomic_DNA"/>
</dbReference>
<accession>J5UP70</accession>
<dbReference type="Gene3D" id="3.30.300.20">
    <property type="match status" value="1"/>
</dbReference>
<proteinExistence type="inferred from homology"/>
<dbReference type="InterPro" id="IPR015946">
    <property type="entry name" value="KH_dom-like_a/b"/>
</dbReference>
<reference evidence="4 6" key="2">
    <citation type="submission" date="2011-08" db="EMBL/GenBank/DDBJ databases">
        <title>The Genome Sequence of Eubacteriaceae bacterium CM5.</title>
        <authorList>
            <consortium name="The Broad Institute Genome Sequencing Platform"/>
            <person name="Earl A."/>
            <person name="Ward D."/>
            <person name="Feldgarden M."/>
            <person name="Gevers D."/>
            <person name="Sizova M."/>
            <person name="Hazen A."/>
            <person name="Epstein S."/>
            <person name="Young S.K."/>
            <person name="Zeng Q."/>
            <person name="Gargeya S."/>
            <person name="Fitzgerald M."/>
            <person name="Haas B."/>
            <person name="Abouelleil A."/>
            <person name="Alvarado L."/>
            <person name="Arachchi H.M."/>
            <person name="Berlin A."/>
            <person name="Brown A."/>
            <person name="Chapman S.B."/>
            <person name="Chen Z."/>
            <person name="Dunbar C."/>
            <person name="Freedman E."/>
            <person name="Gearin G."/>
            <person name="Gellesch M."/>
            <person name="Goldberg J."/>
            <person name="Griggs A."/>
            <person name="Gujja S."/>
            <person name="Heiman D."/>
            <person name="Howarth C."/>
            <person name="Larson L."/>
            <person name="Lui A."/>
            <person name="MacDonald P.J.P."/>
            <person name="Montmayeur A."/>
            <person name="Murphy C."/>
            <person name="Neiman D."/>
            <person name="Pearson M."/>
            <person name="Priest M."/>
            <person name="Roberts A."/>
            <person name="Saif S."/>
            <person name="Shea T."/>
            <person name="Shenoy N."/>
            <person name="Sisk P."/>
            <person name="Stolte C."/>
            <person name="Sykes S."/>
            <person name="Wortman J."/>
            <person name="Nusbaum C."/>
            <person name="Birren B."/>
        </authorList>
    </citation>
    <scope>NUCLEOTIDE SEQUENCE [LARGE SCALE GENOMIC DNA]</scope>
    <source>
        <strain evidence="4 6">CM5</strain>
    </source>
</reference>
<comment type="subcellular location">
    <subcellularLocation>
        <location evidence="2">Cytoplasm</location>
    </subcellularLocation>
</comment>
<dbReference type="PATRIC" id="fig|796937.3.peg.1605"/>